<dbReference type="Proteomes" id="UP000240572">
    <property type="component" value="Unassembled WGS sequence"/>
</dbReference>
<evidence type="ECO:0000313" key="2">
    <source>
        <dbReference type="Proteomes" id="UP000240572"/>
    </source>
</evidence>
<evidence type="ECO:0000313" key="1">
    <source>
        <dbReference type="EMBL" id="PSK88833.1"/>
    </source>
</evidence>
<name>A0A2P8CV36_9BACT</name>
<dbReference type="EMBL" id="PYGD01000014">
    <property type="protein sequence ID" value="PSK88833.1"/>
    <property type="molecule type" value="Genomic_DNA"/>
</dbReference>
<reference evidence="1 2" key="1">
    <citation type="submission" date="2018-03" db="EMBL/GenBank/DDBJ databases">
        <title>Genomic Encyclopedia of Type Strains, Phase III (KMG-III): the genomes of soil and plant-associated and newly described type strains.</title>
        <authorList>
            <person name="Whitman W."/>
        </authorList>
    </citation>
    <scope>NUCLEOTIDE SEQUENCE [LARGE SCALE GENOMIC DNA]</scope>
    <source>
        <strain evidence="1 2">CGMCC 1.12700</strain>
    </source>
</reference>
<proteinExistence type="predicted"/>
<protein>
    <recommendedName>
        <fullName evidence="3">Nucleotide-binding universal stress UspA family protein</fullName>
    </recommendedName>
</protein>
<dbReference type="AlphaFoldDB" id="A0A2P8CV36"/>
<keyword evidence="2" id="KW-1185">Reference proteome</keyword>
<accession>A0A2P8CV36</accession>
<sequence>MKNVIIPTDFSIKSLKLIHAAVDRFGEATLNITLVHGLTPDHSISGLLMLTKRLDVSKLMTEEFNAACEVIRNKYGTTIHRLKIECYYGTSRSYMRSFLEARQTDAIILPADYEFKKAVKASTDIVPELVKAGYPVFYETLRTGGLQVAEDASLSELLHI</sequence>
<organism evidence="1 2">
    <name type="scientific">Taibaiella chishuiensis</name>
    <dbReference type="NCBI Taxonomy" id="1434707"/>
    <lineage>
        <taxon>Bacteria</taxon>
        <taxon>Pseudomonadati</taxon>
        <taxon>Bacteroidota</taxon>
        <taxon>Chitinophagia</taxon>
        <taxon>Chitinophagales</taxon>
        <taxon>Chitinophagaceae</taxon>
        <taxon>Taibaiella</taxon>
    </lineage>
</organism>
<dbReference type="OrthoDB" id="893860at2"/>
<gene>
    <name evidence="1" type="ORF">B0I18_11445</name>
</gene>
<dbReference type="RefSeq" id="WP_106525192.1">
    <property type="nucleotide sequence ID" value="NZ_PYGD01000014.1"/>
</dbReference>
<evidence type="ECO:0008006" key="3">
    <source>
        <dbReference type="Google" id="ProtNLM"/>
    </source>
</evidence>
<comment type="caution">
    <text evidence="1">The sequence shown here is derived from an EMBL/GenBank/DDBJ whole genome shotgun (WGS) entry which is preliminary data.</text>
</comment>